<sequence>MTSTIWNSEGKAVKAKMPQQISNWILNYAQL</sequence>
<dbReference type="EMBL" id="UZAG01019050">
    <property type="protein sequence ID" value="VDO42196.1"/>
    <property type="molecule type" value="Genomic_DNA"/>
</dbReference>
<reference evidence="1 2" key="2">
    <citation type="submission" date="2018-11" db="EMBL/GenBank/DDBJ databases">
        <authorList>
            <consortium name="Pathogen Informatics"/>
        </authorList>
    </citation>
    <scope>NUCLEOTIDE SEQUENCE [LARGE SCALE GENOMIC DNA]</scope>
</reference>
<evidence type="ECO:0000313" key="1">
    <source>
        <dbReference type="EMBL" id="VDO42196.1"/>
    </source>
</evidence>
<dbReference type="AlphaFoldDB" id="A0A0R3R2S3"/>
<dbReference type="Proteomes" id="UP000280834">
    <property type="component" value="Unassembled WGS sequence"/>
</dbReference>
<keyword evidence="2" id="KW-1185">Reference proteome</keyword>
<protein>
    <submittedName>
        <fullName evidence="3">DUF3485 domain-containing protein</fullName>
    </submittedName>
</protein>
<evidence type="ECO:0000313" key="3">
    <source>
        <dbReference type="WBParaSite" id="BTMF_0001431301-mRNA-1"/>
    </source>
</evidence>
<name>A0A0R3R2S3_9BILA</name>
<gene>
    <name evidence="1" type="ORF">BTMF_LOCUS12309</name>
</gene>
<reference evidence="3" key="1">
    <citation type="submission" date="2017-02" db="UniProtKB">
        <authorList>
            <consortium name="WormBaseParasite"/>
        </authorList>
    </citation>
    <scope>IDENTIFICATION</scope>
</reference>
<proteinExistence type="predicted"/>
<accession>A0A0R3R2S3</accession>
<organism evidence="3">
    <name type="scientific">Brugia timori</name>
    <dbReference type="NCBI Taxonomy" id="42155"/>
    <lineage>
        <taxon>Eukaryota</taxon>
        <taxon>Metazoa</taxon>
        <taxon>Ecdysozoa</taxon>
        <taxon>Nematoda</taxon>
        <taxon>Chromadorea</taxon>
        <taxon>Rhabditida</taxon>
        <taxon>Spirurina</taxon>
        <taxon>Spiruromorpha</taxon>
        <taxon>Filarioidea</taxon>
        <taxon>Onchocercidae</taxon>
        <taxon>Brugia</taxon>
    </lineage>
</organism>
<evidence type="ECO:0000313" key="2">
    <source>
        <dbReference type="Proteomes" id="UP000280834"/>
    </source>
</evidence>
<dbReference type="WBParaSite" id="BTMF_0001431301-mRNA-1">
    <property type="protein sequence ID" value="BTMF_0001431301-mRNA-1"/>
    <property type="gene ID" value="BTMF_0001431301"/>
</dbReference>